<accession>A0A5B9EFR1</accession>
<proteinExistence type="predicted"/>
<evidence type="ECO:0000313" key="4">
    <source>
        <dbReference type="EMBL" id="QEE30878.1"/>
    </source>
</evidence>
<dbReference type="OrthoDB" id="8183145at2"/>
<dbReference type="KEGG" id="talb:FTW19_24480"/>
<dbReference type="RefSeq" id="WP_147650174.1">
    <property type="nucleotide sequence ID" value="NZ_CP042806.1"/>
</dbReference>
<dbReference type="Gene3D" id="3.40.50.1820">
    <property type="entry name" value="alpha/beta hydrolase"/>
    <property type="match status" value="1"/>
</dbReference>
<keyword evidence="2" id="KW-0732">Signal</keyword>
<protein>
    <submittedName>
        <fullName evidence="4">Acetylxylan esterase</fullName>
    </submittedName>
</protein>
<gene>
    <name evidence="4" type="ORF">FTW19_24480</name>
</gene>
<feature type="chain" id="PRO_5022980714" evidence="2">
    <location>
        <begin position="23"/>
        <end position="464"/>
    </location>
</feature>
<dbReference type="EMBL" id="CP042806">
    <property type="protein sequence ID" value="QEE30878.1"/>
    <property type="molecule type" value="Genomic_DNA"/>
</dbReference>
<feature type="signal peptide" evidence="2">
    <location>
        <begin position="1"/>
        <end position="22"/>
    </location>
</feature>
<dbReference type="AlphaFoldDB" id="A0A5B9EFR1"/>
<dbReference type="Pfam" id="PF05448">
    <property type="entry name" value="AXE1"/>
    <property type="match status" value="1"/>
</dbReference>
<name>A0A5B9EFR1_9BACT</name>
<keyword evidence="5" id="KW-1185">Reference proteome</keyword>
<evidence type="ECO:0000256" key="1">
    <source>
        <dbReference type="SAM" id="MobiDB-lite"/>
    </source>
</evidence>
<feature type="region of interest" description="Disordered" evidence="1">
    <location>
        <begin position="182"/>
        <end position="201"/>
    </location>
</feature>
<feature type="compositionally biased region" description="Basic and acidic residues" evidence="1">
    <location>
        <begin position="182"/>
        <end position="194"/>
    </location>
</feature>
<reference evidence="4 5" key="1">
    <citation type="submission" date="2019-08" db="EMBL/GenBank/DDBJ databases">
        <title>Complete genome sequence of Terriglobus albidus strain ORNL.</title>
        <authorList>
            <person name="Podar M."/>
        </authorList>
    </citation>
    <scope>NUCLEOTIDE SEQUENCE [LARGE SCALE GENOMIC DNA]</scope>
    <source>
        <strain evidence="4 5">ORNL</strain>
    </source>
</reference>
<dbReference type="InterPro" id="IPR029058">
    <property type="entry name" value="AB_hydrolase_fold"/>
</dbReference>
<evidence type="ECO:0000313" key="5">
    <source>
        <dbReference type="Proteomes" id="UP000321820"/>
    </source>
</evidence>
<dbReference type="Proteomes" id="UP000321820">
    <property type="component" value="Chromosome"/>
</dbReference>
<dbReference type="PANTHER" id="PTHR22946">
    <property type="entry name" value="DIENELACTONE HYDROLASE DOMAIN-CONTAINING PROTEIN-RELATED"/>
    <property type="match status" value="1"/>
</dbReference>
<feature type="domain" description="Acetyl xylan esterase" evidence="3">
    <location>
        <begin position="104"/>
        <end position="261"/>
    </location>
</feature>
<dbReference type="PANTHER" id="PTHR22946:SF0">
    <property type="entry name" value="DIENELACTONE HYDROLASE DOMAIN-CONTAINING PROTEIN"/>
    <property type="match status" value="1"/>
</dbReference>
<dbReference type="InterPro" id="IPR008391">
    <property type="entry name" value="AXE1_dom"/>
</dbReference>
<dbReference type="SUPFAM" id="SSF53474">
    <property type="entry name" value="alpha/beta-Hydrolases"/>
    <property type="match status" value="1"/>
</dbReference>
<organism evidence="4 5">
    <name type="scientific">Terriglobus albidus</name>
    <dbReference type="NCBI Taxonomy" id="1592106"/>
    <lineage>
        <taxon>Bacteria</taxon>
        <taxon>Pseudomonadati</taxon>
        <taxon>Acidobacteriota</taxon>
        <taxon>Terriglobia</taxon>
        <taxon>Terriglobales</taxon>
        <taxon>Acidobacteriaceae</taxon>
        <taxon>Terriglobus</taxon>
    </lineage>
</organism>
<sequence length="464" mass="50658">MRFISFRKSLAGIALTAAGVLAGQSHVDVPPVAAGGGGDPRPEQYFQVQPPFDSGNFVKPGKDLTPAQRKVRNAAWRHEIRRQLYAPDRLPALDAKVWSSFSPMPGVVADRVTYATADGMRVPAIIYRPDPKLLKPGQKLPGIVVVNGHGGDKFSWYAFYSGMLFAKAGAVAVTYDPIGEGERNAHRASRESPSPHDAAVDQPHWGQRLAGLMQVDVMQAVSYLRSLPQVDSARIGTVGYSMGAFVSGITGAIDTRIHAVLLSGGGTFDGPHEYFDTGKLPCQAPPYRALAVLGDRGPILYTLNAERGPMYVMNGDADTVMKMSDHPPAWFAATRDSAARLMGTEEGLFTTVLYPGISHRTSWVNLDGMLWLNQQLHFGFWDEAGIRAAGMTHISAWIQKNNVEISKNYIREDREGGLDAVGSGFPGIPRADLMVLPEEEWKREQKQLLYESWAAAMQARNAAR</sequence>
<evidence type="ECO:0000256" key="2">
    <source>
        <dbReference type="SAM" id="SignalP"/>
    </source>
</evidence>
<evidence type="ECO:0000259" key="3">
    <source>
        <dbReference type="Pfam" id="PF05448"/>
    </source>
</evidence>
<dbReference type="InterPro" id="IPR050261">
    <property type="entry name" value="FrsA_esterase"/>
</dbReference>